<reference evidence="6" key="1">
    <citation type="submission" date="2019-07" db="EMBL/GenBank/DDBJ databases">
        <authorList>
            <person name="Dittberner H."/>
        </authorList>
    </citation>
    <scope>NUCLEOTIDE SEQUENCE [LARGE SCALE GENOMIC DNA]</scope>
</reference>
<feature type="region of interest" description="Disordered" evidence="5">
    <location>
        <begin position="89"/>
        <end position="113"/>
    </location>
</feature>
<dbReference type="InterPro" id="IPR051169">
    <property type="entry name" value="NADH-Q_oxidoreductase"/>
</dbReference>
<organism evidence="6 7">
    <name type="scientific">Arabis nemorensis</name>
    <dbReference type="NCBI Taxonomy" id="586526"/>
    <lineage>
        <taxon>Eukaryota</taxon>
        <taxon>Viridiplantae</taxon>
        <taxon>Streptophyta</taxon>
        <taxon>Embryophyta</taxon>
        <taxon>Tracheophyta</taxon>
        <taxon>Spermatophyta</taxon>
        <taxon>Magnoliopsida</taxon>
        <taxon>eudicotyledons</taxon>
        <taxon>Gunneridae</taxon>
        <taxon>Pentapetalae</taxon>
        <taxon>rosids</taxon>
        <taxon>malvids</taxon>
        <taxon>Brassicales</taxon>
        <taxon>Brassicaceae</taxon>
        <taxon>Arabideae</taxon>
        <taxon>Arabis</taxon>
    </lineage>
</organism>
<dbReference type="GO" id="GO:0042372">
    <property type="term" value="P:phylloquinone biosynthetic process"/>
    <property type="evidence" value="ECO:0007669"/>
    <property type="project" value="TreeGrafter"/>
</dbReference>
<accession>A0A565CMQ7</accession>
<proteinExistence type="predicted"/>
<evidence type="ECO:0000256" key="1">
    <source>
        <dbReference type="ARBA" id="ARBA00001974"/>
    </source>
</evidence>
<evidence type="ECO:0000313" key="6">
    <source>
        <dbReference type="EMBL" id="VVB14831.1"/>
    </source>
</evidence>
<dbReference type="PANTHER" id="PTHR42913">
    <property type="entry name" value="APOPTOSIS-INDUCING FACTOR 1"/>
    <property type="match status" value="1"/>
</dbReference>
<dbReference type="GO" id="GO:0019646">
    <property type="term" value="P:aerobic electron transport chain"/>
    <property type="evidence" value="ECO:0007669"/>
    <property type="project" value="TreeGrafter"/>
</dbReference>
<comment type="caution">
    <text evidence="6">The sequence shown here is derived from an EMBL/GenBank/DDBJ whole genome shotgun (WGS) entry which is preliminary data.</text>
</comment>
<evidence type="ECO:0000256" key="2">
    <source>
        <dbReference type="ARBA" id="ARBA00022630"/>
    </source>
</evidence>
<dbReference type="Gene3D" id="3.50.50.100">
    <property type="match status" value="1"/>
</dbReference>
<feature type="compositionally biased region" description="Basic and acidic residues" evidence="5">
    <location>
        <begin position="103"/>
        <end position="113"/>
    </location>
</feature>
<dbReference type="OrthoDB" id="5376590at2759"/>
<keyword evidence="2" id="KW-0285">Flavoprotein</keyword>
<dbReference type="PANTHER" id="PTHR42913:SF4">
    <property type="entry name" value="ALTERNATIVE NAD(P)H-UBIQUINONE OXIDOREDUCTASE C1, CHLOROPLASTIC_MITOCHONDRIAL"/>
    <property type="match status" value="1"/>
</dbReference>
<name>A0A565CMQ7_9BRAS</name>
<evidence type="ECO:0000256" key="5">
    <source>
        <dbReference type="SAM" id="MobiDB-lite"/>
    </source>
</evidence>
<comment type="cofactor">
    <cofactor evidence="1">
        <name>FAD</name>
        <dbReference type="ChEBI" id="CHEBI:57692"/>
    </cofactor>
</comment>
<keyword evidence="7" id="KW-1185">Reference proteome</keyword>
<dbReference type="Proteomes" id="UP000489600">
    <property type="component" value="Unassembled WGS sequence"/>
</dbReference>
<dbReference type="GO" id="GO:0003955">
    <property type="term" value="F:NAD(P)H dehydrogenase (quinone) activity"/>
    <property type="evidence" value="ECO:0007669"/>
    <property type="project" value="TreeGrafter"/>
</dbReference>
<sequence>MLYVTNAIANNGGYTGITENETAPRTYTWPDNNRPRVCILGGGFGGFYTALRLESLVWPDDKKPQVVLVDQSERFVFKPMLIQCQIDGSWKESDPTSGLDSSVIKEEGQCFKG</sequence>
<dbReference type="GO" id="GO:0009507">
    <property type="term" value="C:chloroplast"/>
    <property type="evidence" value="ECO:0007669"/>
    <property type="project" value="TreeGrafter"/>
</dbReference>
<keyword evidence="3" id="KW-0274">FAD</keyword>
<protein>
    <recommendedName>
        <fullName evidence="8">FAD/NAD(P)-binding domain-containing protein</fullName>
    </recommendedName>
</protein>
<evidence type="ECO:0000256" key="3">
    <source>
        <dbReference type="ARBA" id="ARBA00022827"/>
    </source>
</evidence>
<gene>
    <name evidence="6" type="ORF">ANE_LOCUS25275</name>
</gene>
<dbReference type="AlphaFoldDB" id="A0A565CMQ7"/>
<dbReference type="EMBL" id="CABITT030000008">
    <property type="protein sequence ID" value="VVB14831.1"/>
    <property type="molecule type" value="Genomic_DNA"/>
</dbReference>
<evidence type="ECO:0000256" key="4">
    <source>
        <dbReference type="ARBA" id="ARBA00023002"/>
    </source>
</evidence>
<evidence type="ECO:0008006" key="8">
    <source>
        <dbReference type="Google" id="ProtNLM"/>
    </source>
</evidence>
<keyword evidence="4" id="KW-0560">Oxidoreductase</keyword>
<evidence type="ECO:0000313" key="7">
    <source>
        <dbReference type="Proteomes" id="UP000489600"/>
    </source>
</evidence>